<evidence type="ECO:0000313" key="1">
    <source>
        <dbReference type="EMBL" id="JAH68192.1"/>
    </source>
</evidence>
<reference evidence="1" key="1">
    <citation type="submission" date="2014-11" db="EMBL/GenBank/DDBJ databases">
        <authorList>
            <person name="Amaro Gonzalez C."/>
        </authorList>
    </citation>
    <scope>NUCLEOTIDE SEQUENCE</scope>
</reference>
<sequence length="36" mass="4012">MSQRFSPFLLRTWPCTSIMAPSTANLEPSTTEQKPG</sequence>
<accession>A0A0E9UQT5</accession>
<name>A0A0E9UQT5_ANGAN</name>
<dbReference type="EMBL" id="GBXM01040385">
    <property type="protein sequence ID" value="JAH68192.1"/>
    <property type="molecule type" value="Transcribed_RNA"/>
</dbReference>
<organism evidence="1">
    <name type="scientific">Anguilla anguilla</name>
    <name type="common">European freshwater eel</name>
    <name type="synonym">Muraena anguilla</name>
    <dbReference type="NCBI Taxonomy" id="7936"/>
    <lineage>
        <taxon>Eukaryota</taxon>
        <taxon>Metazoa</taxon>
        <taxon>Chordata</taxon>
        <taxon>Craniata</taxon>
        <taxon>Vertebrata</taxon>
        <taxon>Euteleostomi</taxon>
        <taxon>Actinopterygii</taxon>
        <taxon>Neopterygii</taxon>
        <taxon>Teleostei</taxon>
        <taxon>Anguilliformes</taxon>
        <taxon>Anguillidae</taxon>
        <taxon>Anguilla</taxon>
    </lineage>
</organism>
<dbReference type="AlphaFoldDB" id="A0A0E9UQT5"/>
<reference evidence="1" key="2">
    <citation type="journal article" date="2015" name="Fish Shellfish Immunol.">
        <title>Early steps in the European eel (Anguilla anguilla)-Vibrio vulnificus interaction in the gills: Role of the RtxA13 toxin.</title>
        <authorList>
            <person name="Callol A."/>
            <person name="Pajuelo D."/>
            <person name="Ebbesson L."/>
            <person name="Teles M."/>
            <person name="MacKenzie S."/>
            <person name="Amaro C."/>
        </authorList>
    </citation>
    <scope>NUCLEOTIDE SEQUENCE</scope>
</reference>
<proteinExistence type="predicted"/>
<protein>
    <submittedName>
        <fullName evidence="1">Uncharacterized protein</fullName>
    </submittedName>
</protein>